<evidence type="ECO:0000313" key="1">
    <source>
        <dbReference type="EMBL" id="RIA87894.1"/>
    </source>
</evidence>
<comment type="caution">
    <text evidence="1">The sequence shown here is derived from an EMBL/GenBank/DDBJ whole genome shotgun (WGS) entry which is preliminary data.</text>
</comment>
<proteinExistence type="predicted"/>
<protein>
    <submittedName>
        <fullName evidence="1">Uncharacterized protein</fullName>
    </submittedName>
</protein>
<gene>
    <name evidence="1" type="ORF">C1645_827112</name>
</gene>
<name>A0A397SYQ0_9GLOM</name>
<evidence type="ECO:0000313" key="2">
    <source>
        <dbReference type="Proteomes" id="UP000265703"/>
    </source>
</evidence>
<dbReference type="Proteomes" id="UP000265703">
    <property type="component" value="Unassembled WGS sequence"/>
</dbReference>
<sequence>MSDKNDQLHKQWFQRLFKAFLNGKTAIKFSKNDIPPDDFLEIFNKGKEESEEDTIKYMSIESKIVWSEKGKQEIINQAIRYIDENFHVDDNIYSLNSKERGRLDREPDNKSNRKEWKMQKDIISKLNGSNSVLPGFQYLFKYGWKPTKSNGENDLILTNGKGIFAIVETKRVKNVPGNKKAKEDKLSSVLEQARRYKKAFIKENGLVYKSEDEYSFDIIAVIGVGITDEKDSKRIKYPSPFDQNICEALASNRDGFKRYKR</sequence>
<reference evidence="1 2" key="1">
    <citation type="submission" date="2018-06" db="EMBL/GenBank/DDBJ databases">
        <title>Comparative genomics reveals the genomic features of Rhizophagus irregularis, R. cerebriforme, R. diaphanum and Gigaspora rosea, and their symbiotic lifestyle signature.</title>
        <authorList>
            <person name="Morin E."/>
            <person name="San Clemente H."/>
            <person name="Chen E.C.H."/>
            <person name="De La Providencia I."/>
            <person name="Hainaut M."/>
            <person name="Kuo A."/>
            <person name="Kohler A."/>
            <person name="Murat C."/>
            <person name="Tang N."/>
            <person name="Roy S."/>
            <person name="Loubradou J."/>
            <person name="Henrissat B."/>
            <person name="Grigoriev I.V."/>
            <person name="Corradi N."/>
            <person name="Roux C."/>
            <person name="Martin F.M."/>
        </authorList>
    </citation>
    <scope>NUCLEOTIDE SEQUENCE [LARGE SCALE GENOMIC DNA]</scope>
    <source>
        <strain evidence="1 2">DAOM 227022</strain>
    </source>
</reference>
<accession>A0A397SYQ0</accession>
<keyword evidence="2" id="KW-1185">Reference proteome</keyword>
<dbReference type="AlphaFoldDB" id="A0A397SYQ0"/>
<dbReference type="EMBL" id="QKYT01000287">
    <property type="protein sequence ID" value="RIA87894.1"/>
    <property type="molecule type" value="Genomic_DNA"/>
</dbReference>
<organism evidence="1 2">
    <name type="scientific">Glomus cerebriforme</name>
    <dbReference type="NCBI Taxonomy" id="658196"/>
    <lineage>
        <taxon>Eukaryota</taxon>
        <taxon>Fungi</taxon>
        <taxon>Fungi incertae sedis</taxon>
        <taxon>Mucoromycota</taxon>
        <taxon>Glomeromycotina</taxon>
        <taxon>Glomeromycetes</taxon>
        <taxon>Glomerales</taxon>
        <taxon>Glomeraceae</taxon>
        <taxon>Glomus</taxon>
    </lineage>
</organism>
<dbReference type="OrthoDB" id="2366574at2759"/>